<geneLocation type="chloroplast" evidence="8"/>
<dbReference type="InterPro" id="IPR057268">
    <property type="entry name" value="Ribosomal_L18"/>
</dbReference>
<evidence type="ECO:0000256" key="5">
    <source>
        <dbReference type="ARBA" id="ARBA00023274"/>
    </source>
</evidence>
<dbReference type="GO" id="GO:0008097">
    <property type="term" value="F:5S rRNA binding"/>
    <property type="evidence" value="ECO:0007669"/>
    <property type="project" value="TreeGrafter"/>
</dbReference>
<dbReference type="EMBL" id="MK798154">
    <property type="protein sequence ID" value="QQP22256.1"/>
    <property type="molecule type" value="Genomic_DNA"/>
</dbReference>
<dbReference type="GO" id="GO:0006412">
    <property type="term" value="P:translation"/>
    <property type="evidence" value="ECO:0007669"/>
    <property type="project" value="UniProtKB-UniRule"/>
</dbReference>
<comment type="subunit">
    <text evidence="7">Part of the 50S ribosomal subunit; contacts the 5S rRNA.</text>
</comment>
<keyword evidence="3 7" id="KW-0694">RNA-binding</keyword>
<reference evidence="8" key="1">
    <citation type="journal article" date="2019" name="Mitochondrial DNA Part B Resour">
        <title>The complete plastid genome of the brown alga Scytosiphon lomentaria (scytosiphonaceae, phaeophyceae).</title>
        <authorList>
            <person name="Xu K."/>
            <person name="Zhou B."/>
            <person name="Sun Y."/>
            <person name="Zang Y."/>
        </authorList>
    </citation>
    <scope>NUCLEOTIDE SEQUENCE</scope>
</reference>
<dbReference type="PANTHER" id="PTHR12899:SF3">
    <property type="entry name" value="LARGE RIBOSOMAL SUBUNIT PROTEIN UL18M"/>
    <property type="match status" value="1"/>
</dbReference>
<dbReference type="GO" id="GO:0003735">
    <property type="term" value="F:structural constituent of ribosome"/>
    <property type="evidence" value="ECO:0007669"/>
    <property type="project" value="InterPro"/>
</dbReference>
<proteinExistence type="inferred from homology"/>
<keyword evidence="5 7" id="KW-0687">Ribonucleoprotein</keyword>
<dbReference type="InterPro" id="IPR004389">
    <property type="entry name" value="Ribosomal_uL18_bac-type"/>
</dbReference>
<dbReference type="GeneID" id="67145515"/>
<dbReference type="GO" id="GO:0005840">
    <property type="term" value="C:ribosome"/>
    <property type="evidence" value="ECO:0007669"/>
    <property type="project" value="UniProtKB-KW"/>
</dbReference>
<organism evidence="8">
    <name type="scientific">Scytosiphon lomentaria</name>
    <name type="common">Beanweed</name>
    <name type="synonym">Chorda lomentaria</name>
    <dbReference type="NCBI Taxonomy" id="27967"/>
    <lineage>
        <taxon>Eukaryota</taxon>
        <taxon>Sar</taxon>
        <taxon>Stramenopiles</taxon>
        <taxon>Ochrophyta</taxon>
        <taxon>PX clade</taxon>
        <taxon>Phaeophyceae</taxon>
        <taxon>Ectocarpales</taxon>
        <taxon>Scytosiphonaceae</taxon>
        <taxon>Scytosiphon</taxon>
    </lineage>
</organism>
<dbReference type="HAMAP" id="MF_01337_B">
    <property type="entry name" value="Ribosomal_uL18_B"/>
    <property type="match status" value="1"/>
</dbReference>
<dbReference type="GO" id="GO:1990904">
    <property type="term" value="C:ribonucleoprotein complex"/>
    <property type="evidence" value="ECO:0007669"/>
    <property type="project" value="UniProtKB-KW"/>
</dbReference>
<gene>
    <name evidence="7 8" type="primary">rpl18</name>
</gene>
<evidence type="ECO:0000313" key="8">
    <source>
        <dbReference type="EMBL" id="QQP22256.1"/>
    </source>
</evidence>
<evidence type="ECO:0000256" key="4">
    <source>
        <dbReference type="ARBA" id="ARBA00022980"/>
    </source>
</evidence>
<dbReference type="PANTHER" id="PTHR12899">
    <property type="entry name" value="39S RIBOSOMAL PROTEIN L18, MITOCHONDRIAL"/>
    <property type="match status" value="1"/>
</dbReference>
<dbReference type="Pfam" id="PF00861">
    <property type="entry name" value="Ribosomal_L18p"/>
    <property type="match status" value="1"/>
</dbReference>
<dbReference type="GO" id="GO:0009507">
    <property type="term" value="C:chloroplast"/>
    <property type="evidence" value="ECO:0007669"/>
    <property type="project" value="UniProtKB-SubCell"/>
</dbReference>
<evidence type="ECO:0000256" key="7">
    <source>
        <dbReference type="HAMAP-Rule" id="MF_01337"/>
    </source>
</evidence>
<keyword evidence="8" id="KW-0934">Plastid</keyword>
<dbReference type="RefSeq" id="YP_010147412.1">
    <property type="nucleotide sequence ID" value="NC_057081.1"/>
</dbReference>
<comment type="subcellular location">
    <subcellularLocation>
        <location evidence="7">Plastid</location>
        <location evidence="7">Chloroplast</location>
    </subcellularLocation>
</comment>
<sequence length="110" mass="12379">MMGKREKKRIKGDGRKPRLAVFRSNKHIYAQVIDDSDSTTITSCSTLEIEVKAKCEKTSNKVASKIVGEIIGTRLLEQDIKEIVFDRGQKSYHGRIKELAEGARLVGLNF</sequence>
<protein>
    <recommendedName>
        <fullName evidence="6 7">Large ribosomal subunit protein uL18c</fullName>
    </recommendedName>
</protein>
<evidence type="ECO:0000256" key="6">
    <source>
        <dbReference type="ARBA" id="ARBA00035303"/>
    </source>
</evidence>
<name>A0A7T8JK65_SCYLO</name>
<evidence type="ECO:0000256" key="2">
    <source>
        <dbReference type="ARBA" id="ARBA00022730"/>
    </source>
</evidence>
<dbReference type="AlphaFoldDB" id="A0A7T8JK65"/>
<dbReference type="NCBIfam" id="TIGR00060">
    <property type="entry name" value="L18_bact"/>
    <property type="match status" value="1"/>
</dbReference>
<accession>A0A7T8JK65</accession>
<dbReference type="CDD" id="cd00432">
    <property type="entry name" value="Ribosomal_L18_L5e"/>
    <property type="match status" value="1"/>
</dbReference>
<evidence type="ECO:0000256" key="3">
    <source>
        <dbReference type="ARBA" id="ARBA00022884"/>
    </source>
</evidence>
<evidence type="ECO:0000256" key="1">
    <source>
        <dbReference type="ARBA" id="ARBA00007116"/>
    </source>
</evidence>
<dbReference type="InterPro" id="IPR005484">
    <property type="entry name" value="Ribosomal_uL18_bac/plant/anim"/>
</dbReference>
<keyword evidence="2 7" id="KW-0699">rRNA-binding</keyword>
<comment type="function">
    <text evidence="7">Binds 5S rRNA, forms part of the central protuberance of the 50S subunit.</text>
</comment>
<dbReference type="SUPFAM" id="SSF53137">
    <property type="entry name" value="Translational machinery components"/>
    <property type="match status" value="1"/>
</dbReference>
<keyword evidence="8" id="KW-0150">Chloroplast</keyword>
<dbReference type="FunFam" id="3.30.420.100:FF:000001">
    <property type="entry name" value="50S ribosomal protein L18"/>
    <property type="match status" value="1"/>
</dbReference>
<comment type="similarity">
    <text evidence="1 7">Belongs to the universal ribosomal protein uL18 family.</text>
</comment>
<keyword evidence="4 7" id="KW-0689">Ribosomal protein</keyword>
<dbReference type="Gene3D" id="3.30.420.100">
    <property type="match status" value="1"/>
</dbReference>